<proteinExistence type="predicted"/>
<organism evidence="1 2">
    <name type="scientific">Flavobacterium beibuense</name>
    <dbReference type="NCBI Taxonomy" id="657326"/>
    <lineage>
        <taxon>Bacteria</taxon>
        <taxon>Pseudomonadati</taxon>
        <taxon>Bacteroidota</taxon>
        <taxon>Flavobacteriia</taxon>
        <taxon>Flavobacteriales</taxon>
        <taxon>Flavobacteriaceae</taxon>
        <taxon>Flavobacterium</taxon>
    </lineage>
</organism>
<dbReference type="AlphaFoldDB" id="A0A444W9Q3"/>
<name>A0A444W9Q3_9FLAO</name>
<comment type="caution">
    <text evidence="1">The sequence shown here is derived from an EMBL/GenBank/DDBJ whole genome shotgun (WGS) entry which is preliminary data.</text>
</comment>
<keyword evidence="2" id="KW-1185">Reference proteome</keyword>
<reference evidence="1 2" key="1">
    <citation type="submission" date="2014-12" db="EMBL/GenBank/DDBJ databases">
        <title>Genome sequence of Flavobacterium beibuense RSKm HC5.</title>
        <authorList>
            <person name="Kim J.F."/>
            <person name="Song J.Y."/>
            <person name="Kwak M.-J."/>
            <person name="Lee S.-W."/>
        </authorList>
    </citation>
    <scope>NUCLEOTIDE SEQUENCE [LARGE SCALE GENOMIC DNA]</scope>
    <source>
        <strain evidence="1 2">RSKm HC5</strain>
    </source>
</reference>
<gene>
    <name evidence="1" type="ORF">NU09_2360</name>
</gene>
<dbReference type="EMBL" id="JUIW01000007">
    <property type="protein sequence ID" value="RYJ42574.1"/>
    <property type="molecule type" value="Genomic_DNA"/>
</dbReference>
<dbReference type="Proteomes" id="UP000289775">
    <property type="component" value="Unassembled WGS sequence"/>
</dbReference>
<sequence>MDEVIWKPFMELVFLKEAMVMDSNTSLLFFHNPEKVC</sequence>
<evidence type="ECO:0000313" key="1">
    <source>
        <dbReference type="EMBL" id="RYJ42574.1"/>
    </source>
</evidence>
<accession>A0A444W9Q3</accession>
<protein>
    <submittedName>
        <fullName evidence="1">Uncharacterized protein</fullName>
    </submittedName>
</protein>
<evidence type="ECO:0000313" key="2">
    <source>
        <dbReference type="Proteomes" id="UP000289775"/>
    </source>
</evidence>